<evidence type="ECO:0000256" key="1">
    <source>
        <dbReference type="SAM" id="SignalP"/>
    </source>
</evidence>
<evidence type="ECO:0000313" key="2">
    <source>
        <dbReference type="EMBL" id="MDI3405731.1"/>
    </source>
</evidence>
<proteinExistence type="predicted"/>
<keyword evidence="1" id="KW-0732">Signal</keyword>
<feature type="chain" id="PRO_5046980982" description="DUF2993 domain-containing protein" evidence="1">
    <location>
        <begin position="27"/>
        <end position="199"/>
    </location>
</feature>
<comment type="caution">
    <text evidence="2">The sequence shown here is derived from an EMBL/GenBank/DDBJ whole genome shotgun (WGS) entry which is preliminary data.</text>
</comment>
<protein>
    <recommendedName>
        <fullName evidence="4">DUF2993 domain-containing protein</fullName>
    </recommendedName>
</protein>
<dbReference type="EMBL" id="JASCIQ010000018">
    <property type="protein sequence ID" value="MDI3405731.1"/>
    <property type="molecule type" value="Genomic_DNA"/>
</dbReference>
<feature type="signal peptide" evidence="1">
    <location>
        <begin position="1"/>
        <end position="26"/>
    </location>
</feature>
<gene>
    <name evidence="2" type="ORF">QIS96_18125</name>
</gene>
<evidence type="ECO:0008006" key="4">
    <source>
        <dbReference type="Google" id="ProtNLM"/>
    </source>
</evidence>
<sequence length="199" mass="19869">MNIRFATAVAAAAGAVLLTVAPAATAAAPAGPAAAASTAEAAVPLQAEFPVSIKGVQLNVHGQTHTIDLSGTASLSIEAPSLGNLRTKVTGTLNVTAEDSALGKISLQSQATGTASFNSLLQPFPAKLDLSATGDLTILKSGMTPVSLKAKAPAQLGGTLQQFPPTGNILDLTSPVEFVDANGQTVASVTRFPLTVVSL</sequence>
<reference evidence="2 3" key="1">
    <citation type="submission" date="2023-05" db="EMBL/GenBank/DDBJ databases">
        <title>Draft genome sequence of Streptomyces sp. B-S-A6 isolated from a cave soil in Thailand.</title>
        <authorList>
            <person name="Chamroensaksri N."/>
            <person name="Muangham S."/>
        </authorList>
    </citation>
    <scope>NUCLEOTIDE SEQUENCE [LARGE SCALE GENOMIC DNA]</scope>
    <source>
        <strain evidence="2 3">B-S-A6</strain>
    </source>
</reference>
<evidence type="ECO:0000313" key="3">
    <source>
        <dbReference type="Proteomes" id="UP001223978"/>
    </source>
</evidence>
<name>A0ABT6SEK3_9ACTN</name>
<dbReference type="Proteomes" id="UP001223978">
    <property type="component" value="Unassembled WGS sequence"/>
</dbReference>
<keyword evidence="3" id="KW-1185">Reference proteome</keyword>
<organism evidence="2 3">
    <name type="scientific">Streptomyces cavernicola</name>
    <dbReference type="NCBI Taxonomy" id="3043613"/>
    <lineage>
        <taxon>Bacteria</taxon>
        <taxon>Bacillati</taxon>
        <taxon>Actinomycetota</taxon>
        <taxon>Actinomycetes</taxon>
        <taxon>Kitasatosporales</taxon>
        <taxon>Streptomycetaceae</taxon>
        <taxon>Streptomyces</taxon>
    </lineage>
</organism>
<dbReference type="RefSeq" id="WP_282543672.1">
    <property type="nucleotide sequence ID" value="NZ_JASCIQ010000018.1"/>
</dbReference>
<accession>A0ABT6SEK3</accession>